<dbReference type="eggNOG" id="KOG0017">
    <property type="taxonomic scope" value="Eukaryota"/>
</dbReference>
<name>H3GE80_PHYRM</name>
<dbReference type="Pfam" id="PF07727">
    <property type="entry name" value="RVT_2"/>
    <property type="match status" value="1"/>
</dbReference>
<dbReference type="InterPro" id="IPR041373">
    <property type="entry name" value="RT_RNaseH"/>
</dbReference>
<dbReference type="GO" id="GO:0003964">
    <property type="term" value="F:RNA-directed DNA polymerase activity"/>
    <property type="evidence" value="ECO:0007669"/>
    <property type="project" value="UniProtKB-KW"/>
</dbReference>
<keyword evidence="1" id="KW-0808">Transferase</keyword>
<dbReference type="InterPro" id="IPR001969">
    <property type="entry name" value="Aspartic_peptidase_AS"/>
</dbReference>
<dbReference type="SUPFAM" id="SSF56672">
    <property type="entry name" value="DNA/RNA polymerases"/>
    <property type="match status" value="3"/>
</dbReference>
<dbReference type="Proteomes" id="UP000005238">
    <property type="component" value="Unassembled WGS sequence"/>
</dbReference>
<dbReference type="Gene3D" id="3.30.70.270">
    <property type="match status" value="2"/>
</dbReference>
<keyword evidence="3" id="KW-0540">Nuclease</keyword>
<dbReference type="InterPro" id="IPR057670">
    <property type="entry name" value="SH3_retrovirus"/>
</dbReference>
<dbReference type="Gene3D" id="3.10.10.10">
    <property type="entry name" value="HIV Type 1 Reverse Transcriptase, subunit A, domain 1"/>
    <property type="match status" value="1"/>
</dbReference>
<dbReference type="InterPro" id="IPR012337">
    <property type="entry name" value="RNaseH-like_sf"/>
</dbReference>
<dbReference type="VEuPathDB" id="FungiDB:KRP22_4748"/>
<keyword evidence="6" id="KW-0378">Hydrolase</keyword>
<dbReference type="InterPro" id="IPR001584">
    <property type="entry name" value="Integrase_cat-core"/>
</dbReference>
<evidence type="ECO:0000256" key="8">
    <source>
        <dbReference type="ARBA" id="ARBA00030524"/>
    </source>
</evidence>
<dbReference type="InterPro" id="IPR043502">
    <property type="entry name" value="DNA/RNA_pol_sf"/>
</dbReference>
<evidence type="ECO:0000256" key="7">
    <source>
        <dbReference type="ARBA" id="ARBA00022918"/>
    </source>
</evidence>
<evidence type="ECO:0000256" key="6">
    <source>
        <dbReference type="ARBA" id="ARBA00022801"/>
    </source>
</evidence>
<evidence type="ECO:0000259" key="14">
    <source>
        <dbReference type="PROSITE" id="PS50994"/>
    </source>
</evidence>
<evidence type="ECO:0000313" key="16">
    <source>
        <dbReference type="Proteomes" id="UP000005238"/>
    </source>
</evidence>
<evidence type="ECO:0000256" key="3">
    <source>
        <dbReference type="ARBA" id="ARBA00022722"/>
    </source>
</evidence>
<evidence type="ECO:0000256" key="2">
    <source>
        <dbReference type="ARBA" id="ARBA00022695"/>
    </source>
</evidence>
<dbReference type="GO" id="GO:0015074">
    <property type="term" value="P:DNA integration"/>
    <property type="evidence" value="ECO:0007669"/>
    <property type="project" value="InterPro"/>
</dbReference>
<dbReference type="VEuPathDB" id="FungiDB:KRP23_14707"/>
<dbReference type="GO" id="GO:0004519">
    <property type="term" value="F:endonuclease activity"/>
    <property type="evidence" value="ECO:0007669"/>
    <property type="project" value="UniProtKB-KW"/>
</dbReference>
<dbReference type="InterPro" id="IPR050951">
    <property type="entry name" value="Retrovirus_Pol_polyprotein"/>
</dbReference>
<keyword evidence="16" id="KW-1185">Reference proteome</keyword>
<dbReference type="GO" id="GO:0004190">
    <property type="term" value="F:aspartic-type endopeptidase activity"/>
    <property type="evidence" value="ECO:0007669"/>
    <property type="project" value="UniProtKB-KW"/>
</dbReference>
<feature type="region of interest" description="Disordered" evidence="12">
    <location>
        <begin position="1434"/>
        <end position="1512"/>
    </location>
</feature>
<sequence length="2226" mass="249726">MAMRDYVQRTRHLASCIVTKPIDMASQVHVFVFGMCEGMTRYSLTRAEPATLEEAFALALREDYLVTSSYAKMMPAQTRVSVPEPIEIDTIEASQNRRWSSSGRGRGGQNDLSLNYFRRGKPGHRAAVCRAPAPILAHMKHVTPDERIPAAQPKNGRGHGDSRLIIVAGVRRPLRALLDSGATNNFLRASCLSILPAGVPVRDVPGDVVVKLADGKPFRVARREVSLPVEHPSGYGRARRAVEHPRLPRTRNKTAERTALPTTSTTVEQGLPHVYETVEQGLPYDDEAVELGLPHANEAVEQRLLHAIKTVEQGLPYANEAVEQGLLHAIKTVEQGLPYDDTAVEQELLPRMSGAVEHGLSRLEEGEASSGDSETSSNMWEVFPTTLEMIKVASPPRDAKSITDLPGLSWKSFLRDLKDGDIEQVCLITDANPVSDEMNAIAHDDTSSRPKSAEPKSVREERFAAQSWESLKASGNPVYETAREFADVFPDKIPAELPADRGVRHEIDLVPRSKYCVTRQWPLSRDQVKAIDDFFEGRRQAGHVRESISPHSSPTFCVKKLNDATIPAQTPIPRKDMVLDSMSGSVIYSAIDLTDGFYQIIMRESDVPLTAVNTPSGMLWEWLVMPQGLKNAPATFNRMVSHVLRPLRDFAPSYFDDIFVHSHTEEGLSAVDVHLRHLRQVFQVMRENKLYANLKKCVFCAPEIPVLGCYVLRVMSPSTMSSAHDASTKVSIDKFNGDNYAMWNRYMRGVFLTKSVWHVVNRETTPSFTDSRPKDEYVKSSNIAFGLMLLHMDADYHHVVDDCEEAWVAWTRLKTLYGGSQKAGRIYLKRQLFSMEMSEGGNVLHHCNEVLNISAKLSSIGAKMEDEDVAICLLRSLPKSYENVVLNLEMSSAELRSQDVVKVLTNEHIKRQGEKTATVKTEDAAKAFNTDRESRQCTYCGKLGHTIDKCSTKQKDENRGPRRGGNGNGRGRGANNAQWRNDDASYDYGYGYDRVAFAVSLECGISTGKDMLGMWAVDSGATHHICNDKAKFAHLIERNEGELSVADGNKAAIMGVGTIVERVVLPNGDERDIEIKNALYVPSMSKNLLSVPQINKSGLFQVVFDGTQMRVAHKASKQVVVAVNLVDGLYWPQTPQRSANAATSGKTVDLHARMGHAPVEVLRKMQGKMVQKPFPSNRDKRRYDTFELLHFDICGPMEEESLGGSKYLLLIVDEASGCMKGFCLRAKSESEDCIKTYVTKVQTQFGKKIKFVRHDGAREFATNSLKAFYEVEGIEQQTTIPYAHQTNGTAERAIRTIVTIGRSMLHHAKLDKCFWAEAAMTAIYVKNRLPSPKVEHKTPFQIVYKSKPSVKHMRVFGCQTYILTPKEKRRKWDPKARAGLFLGYEEVSKAYRLYDIEAGQVVVSRDVNFDESAFGLSAHTSDEDVDDAALDLDALDLDDNDGPRQTSFKQAGKRKSRPSGDDDTARRSRPVRHRAGFEEASAPDVSSSRRAEPDEEEKSGDQDEDDDSTPPVFWRASANAVETAADLSEPTTFQEAVNGPDQVHWRKAIRAELKSMRLRGVFRAAKLPSGQRAIGTKWVFKIKRKADGSIEKYKARLVAKGFKQKYGIDYTETFSPVAKYVTLRMIIAIAKYFGWPLDQLDVVTAFLYGVMKEVVFCVVSEGAELDGDFDCLELVKAIYGLKQASRVWNETFDEFMCSIGFQVSAFDPCLYIKVVDGQCVLVLVYVDDWIHRLLCEILAAANETGPELMIREDNQSCIKMTKNPVNHGRAKHIDIKYHHIRDEVKRGEVKLEYCETSVMLADIMTKALAGPRHTELTAALGIHGISAPVSPRVLPSLRSVKLHGVKIHTFHHYPLSSLLKKDATWSWRPEHQVAFDSVKKSLASAPILMIPDDVKPFHVVCDARDFAIGCALMQFDNEGCERVVSYQSRQMKPAERNYPVHDKELLAMRYALIKFRVYLLGEQTFAVYTDHASLRTAMKSPHMSQRMARWLSFFAEYNFVVHYKPGKNNILADALSRRPDYDPRATRGRQVIDEDEDDEDHCTMCLTSGVNLMNVTPEMPLREEIAVAYNDDAVYAAILAHLLSPSDKTLRALPNNTRNQINRYQLDGDLLTYSIDRFDAPRIAIPNDDDLRARIIHEFHDSPVGGHLGREKTFAAVSRDFYWPHMYKWVRKWVRTCEICQRVKPSKSSQAPLRPLSIATEAWRSVSMDFIFGLPPDADGRTGVLV</sequence>
<protein>
    <recommendedName>
        <fullName evidence="8">Gag-Pol-p199</fullName>
    </recommendedName>
    <alternativeName>
        <fullName evidence="9">TY1A-TY1B</fullName>
    </alternativeName>
    <alternativeName>
        <fullName evidence="10">p190</fullName>
    </alternativeName>
</protein>
<evidence type="ECO:0000256" key="4">
    <source>
        <dbReference type="ARBA" id="ARBA00022750"/>
    </source>
</evidence>
<dbReference type="GO" id="GO:0003676">
    <property type="term" value="F:nucleic acid binding"/>
    <property type="evidence" value="ECO:0007669"/>
    <property type="project" value="InterPro"/>
</dbReference>
<dbReference type="VEuPathDB" id="FungiDB:KRP22_838"/>
<keyword evidence="7" id="KW-0695">RNA-directed DNA polymerase</keyword>
<dbReference type="InterPro" id="IPR013103">
    <property type="entry name" value="RVT_2"/>
</dbReference>
<proteinExistence type="predicted"/>
<dbReference type="PROSITE" id="PS50994">
    <property type="entry name" value="INTEGRASE"/>
    <property type="match status" value="1"/>
</dbReference>
<evidence type="ECO:0000256" key="9">
    <source>
        <dbReference type="ARBA" id="ARBA00032154"/>
    </source>
</evidence>
<dbReference type="InParanoid" id="H3GE80"/>
<organism evidence="15 16">
    <name type="scientific">Phytophthora ramorum</name>
    <name type="common">Sudden oak death agent</name>
    <dbReference type="NCBI Taxonomy" id="164328"/>
    <lineage>
        <taxon>Eukaryota</taxon>
        <taxon>Sar</taxon>
        <taxon>Stramenopiles</taxon>
        <taxon>Oomycota</taxon>
        <taxon>Peronosporomycetes</taxon>
        <taxon>Peronosporales</taxon>
        <taxon>Peronosporaceae</taxon>
        <taxon>Phytophthora</taxon>
    </lineage>
</organism>
<dbReference type="InterPro" id="IPR036397">
    <property type="entry name" value="RNaseH_sf"/>
</dbReference>
<evidence type="ECO:0000256" key="5">
    <source>
        <dbReference type="ARBA" id="ARBA00022759"/>
    </source>
</evidence>
<dbReference type="PROSITE" id="PS00141">
    <property type="entry name" value="ASP_PROTEASE"/>
    <property type="match status" value="1"/>
</dbReference>
<dbReference type="Pfam" id="PF17921">
    <property type="entry name" value="Integrase_H2C2"/>
    <property type="match status" value="1"/>
</dbReference>
<dbReference type="PROSITE" id="PS50878">
    <property type="entry name" value="RT_POL"/>
    <property type="match status" value="1"/>
</dbReference>
<dbReference type="Pfam" id="PF14223">
    <property type="entry name" value="Retrotran_gag_2"/>
    <property type="match status" value="1"/>
</dbReference>
<dbReference type="Pfam" id="PF25597">
    <property type="entry name" value="SH3_retrovirus"/>
    <property type="match status" value="1"/>
</dbReference>
<dbReference type="GO" id="GO:0006508">
    <property type="term" value="P:proteolysis"/>
    <property type="evidence" value="ECO:0007669"/>
    <property type="project" value="InterPro"/>
</dbReference>
<dbReference type="CDD" id="cd00303">
    <property type="entry name" value="retropepsin_like"/>
    <property type="match status" value="1"/>
</dbReference>
<dbReference type="Pfam" id="PF17917">
    <property type="entry name" value="RT_RNaseH"/>
    <property type="match status" value="1"/>
</dbReference>
<feature type="domain" description="Reverse transcriptase" evidence="13">
    <location>
        <begin position="491"/>
        <end position="711"/>
    </location>
</feature>
<feature type="region of interest" description="Disordered" evidence="12">
    <location>
        <begin position="951"/>
        <end position="978"/>
    </location>
</feature>
<dbReference type="Gene3D" id="3.30.420.10">
    <property type="entry name" value="Ribonuclease H-like superfamily/Ribonuclease H"/>
    <property type="match status" value="1"/>
</dbReference>
<keyword evidence="4" id="KW-0064">Aspartyl protease</keyword>
<dbReference type="CDD" id="cd09272">
    <property type="entry name" value="RNase_HI_RT_Ty1"/>
    <property type="match status" value="1"/>
</dbReference>
<dbReference type="VEuPathDB" id="FungiDB:KRP23_14699"/>
<dbReference type="PANTHER" id="PTHR37984">
    <property type="entry name" value="PROTEIN CBG26694"/>
    <property type="match status" value="1"/>
</dbReference>
<evidence type="ECO:0000259" key="13">
    <source>
        <dbReference type="PROSITE" id="PS50878"/>
    </source>
</evidence>
<reference evidence="16" key="1">
    <citation type="journal article" date="2006" name="Science">
        <title>Phytophthora genome sequences uncover evolutionary origins and mechanisms of pathogenesis.</title>
        <authorList>
            <person name="Tyler B.M."/>
            <person name="Tripathy S."/>
            <person name="Zhang X."/>
            <person name="Dehal P."/>
            <person name="Jiang R.H."/>
            <person name="Aerts A."/>
            <person name="Arredondo F.D."/>
            <person name="Baxter L."/>
            <person name="Bensasson D."/>
            <person name="Beynon J.L."/>
            <person name="Chapman J."/>
            <person name="Damasceno C.M."/>
            <person name="Dorrance A.E."/>
            <person name="Dou D."/>
            <person name="Dickerman A.W."/>
            <person name="Dubchak I.L."/>
            <person name="Garbelotto M."/>
            <person name="Gijzen M."/>
            <person name="Gordon S.G."/>
            <person name="Govers F."/>
            <person name="Grunwald N.J."/>
            <person name="Huang W."/>
            <person name="Ivors K.L."/>
            <person name="Jones R.W."/>
            <person name="Kamoun S."/>
            <person name="Krampis K."/>
            <person name="Lamour K.H."/>
            <person name="Lee M.K."/>
            <person name="McDonald W.H."/>
            <person name="Medina M."/>
            <person name="Meijer H.J."/>
            <person name="Nordberg E.K."/>
            <person name="Maclean D.J."/>
            <person name="Ospina-Giraldo M.D."/>
            <person name="Morris P.F."/>
            <person name="Phuntumart V."/>
            <person name="Putnam N.H."/>
            <person name="Rash S."/>
            <person name="Rose J.K."/>
            <person name="Sakihama Y."/>
            <person name="Salamov A.A."/>
            <person name="Savidor A."/>
            <person name="Scheuring C.F."/>
            <person name="Smith B.M."/>
            <person name="Sobral B.W."/>
            <person name="Terry A."/>
            <person name="Torto-Alalibo T.A."/>
            <person name="Win J."/>
            <person name="Xu Z."/>
            <person name="Zhang H."/>
            <person name="Grigoriev I.V."/>
            <person name="Rokhsar D.S."/>
            <person name="Boore J.L."/>
        </authorList>
    </citation>
    <scope>NUCLEOTIDE SEQUENCE [LARGE SCALE GENOMIC DNA]</scope>
    <source>
        <strain evidence="16">Pr102</strain>
    </source>
</reference>
<dbReference type="Gene3D" id="1.10.340.70">
    <property type="match status" value="1"/>
</dbReference>
<evidence type="ECO:0000256" key="1">
    <source>
        <dbReference type="ARBA" id="ARBA00022679"/>
    </source>
</evidence>
<dbReference type="Pfam" id="PF22936">
    <property type="entry name" value="Pol_BBD"/>
    <property type="match status" value="1"/>
</dbReference>
<dbReference type="SUPFAM" id="SSF53098">
    <property type="entry name" value="Ribonuclease H-like"/>
    <property type="match status" value="1"/>
</dbReference>
<comment type="function">
    <text evidence="11">Capsid protein (CA) is the structural component of the virus-like particle (VLP), forming the shell that encapsulates the retrotransposons dimeric RNA genome. The particles are assembled from trimer-clustered units and there are holes in the capsid shells that allow for the diffusion of macromolecules. CA also has nucleocapsid-like chaperone activity, promoting primer tRNA(i)-Met annealing to the multipartite primer-binding site (PBS), dimerization of Ty1 RNA and initiation of reverse transcription.</text>
</comment>
<feature type="compositionally biased region" description="Gly residues" evidence="12">
    <location>
        <begin position="963"/>
        <end position="972"/>
    </location>
</feature>
<dbReference type="InterPro" id="IPR043128">
    <property type="entry name" value="Rev_trsase/Diguanyl_cyclase"/>
</dbReference>
<evidence type="ECO:0000256" key="10">
    <source>
        <dbReference type="ARBA" id="ARBA00033113"/>
    </source>
</evidence>
<feature type="domain" description="Integrase catalytic" evidence="14">
    <location>
        <begin position="1171"/>
        <end position="1347"/>
    </location>
</feature>
<keyword evidence="5" id="KW-0255">Endonuclease</keyword>
<dbReference type="CDD" id="cd01647">
    <property type="entry name" value="RT_LTR"/>
    <property type="match status" value="1"/>
</dbReference>
<dbReference type="InterPro" id="IPR054722">
    <property type="entry name" value="PolX-like_BBD"/>
</dbReference>
<dbReference type="Pfam" id="PF00078">
    <property type="entry name" value="RVT_1"/>
    <property type="match status" value="1"/>
</dbReference>
<evidence type="ECO:0000256" key="12">
    <source>
        <dbReference type="SAM" id="MobiDB-lite"/>
    </source>
</evidence>
<keyword evidence="2" id="KW-0548">Nucleotidyltransferase</keyword>
<keyword evidence="4" id="KW-0645">Protease</keyword>
<dbReference type="PANTHER" id="PTHR37984:SF5">
    <property type="entry name" value="PROTEIN NYNRIN-LIKE"/>
    <property type="match status" value="1"/>
</dbReference>
<dbReference type="InterPro" id="IPR041588">
    <property type="entry name" value="Integrase_H2C2"/>
</dbReference>
<dbReference type="FunFam" id="1.10.340.70:FF:000001">
    <property type="entry name" value="Retrovirus-related Pol polyprotein from transposon gypsy-like Protein"/>
    <property type="match status" value="1"/>
</dbReference>
<dbReference type="EnsemblProtists" id="Phyra73942">
    <property type="protein sequence ID" value="Phyra73942"/>
    <property type="gene ID" value="Phyra73942"/>
</dbReference>
<feature type="compositionally biased region" description="Basic and acidic residues" evidence="12">
    <location>
        <begin position="951"/>
        <end position="960"/>
    </location>
</feature>
<dbReference type="EMBL" id="DS566002">
    <property type="status" value="NOT_ANNOTATED_CDS"/>
    <property type="molecule type" value="Genomic_DNA"/>
</dbReference>
<evidence type="ECO:0000256" key="11">
    <source>
        <dbReference type="ARBA" id="ARBA00057243"/>
    </source>
</evidence>
<dbReference type="CDD" id="cd09274">
    <property type="entry name" value="RNase_HI_RT_Ty3"/>
    <property type="match status" value="1"/>
</dbReference>
<accession>H3GE80</accession>
<dbReference type="HOGENOM" id="CLU_230944_0_0_1"/>
<dbReference type="VEuPathDB" id="FungiDB:KRP23_6955"/>
<dbReference type="InterPro" id="IPR000477">
    <property type="entry name" value="RT_dom"/>
</dbReference>
<reference evidence="15" key="2">
    <citation type="submission" date="2015-06" db="UniProtKB">
        <authorList>
            <consortium name="EnsemblProtists"/>
        </authorList>
    </citation>
    <scope>IDENTIFICATION</scope>
    <source>
        <strain evidence="15">Pr102</strain>
    </source>
</reference>
<feature type="compositionally biased region" description="Acidic residues" evidence="12">
    <location>
        <begin position="1493"/>
        <end position="1508"/>
    </location>
</feature>
<evidence type="ECO:0000313" key="15">
    <source>
        <dbReference type="EnsemblProtists" id="Phyra73942"/>
    </source>
</evidence>